<evidence type="ECO:0000313" key="2">
    <source>
        <dbReference type="Proteomes" id="UP000789920"/>
    </source>
</evidence>
<dbReference type="EMBL" id="CAJVQC010054857">
    <property type="protein sequence ID" value="CAG8794695.1"/>
    <property type="molecule type" value="Genomic_DNA"/>
</dbReference>
<sequence>VVGVLLTTPKNQKSCSLCKNDNVRMLGFNKHTHIDIGRHKRK</sequence>
<organism evidence="1 2">
    <name type="scientific">Racocetra persica</name>
    <dbReference type="NCBI Taxonomy" id="160502"/>
    <lineage>
        <taxon>Eukaryota</taxon>
        <taxon>Fungi</taxon>
        <taxon>Fungi incertae sedis</taxon>
        <taxon>Mucoromycota</taxon>
        <taxon>Glomeromycotina</taxon>
        <taxon>Glomeromycetes</taxon>
        <taxon>Diversisporales</taxon>
        <taxon>Gigasporaceae</taxon>
        <taxon>Racocetra</taxon>
    </lineage>
</organism>
<protein>
    <submittedName>
        <fullName evidence="1">35917_t:CDS:1</fullName>
    </submittedName>
</protein>
<reference evidence="1" key="1">
    <citation type="submission" date="2021-06" db="EMBL/GenBank/DDBJ databases">
        <authorList>
            <person name="Kallberg Y."/>
            <person name="Tangrot J."/>
            <person name="Rosling A."/>
        </authorList>
    </citation>
    <scope>NUCLEOTIDE SEQUENCE</scope>
    <source>
        <strain evidence="1">MA461A</strain>
    </source>
</reference>
<name>A0ACA9RHL6_9GLOM</name>
<evidence type="ECO:0000313" key="1">
    <source>
        <dbReference type="EMBL" id="CAG8794695.1"/>
    </source>
</evidence>
<comment type="caution">
    <text evidence="1">The sequence shown here is derived from an EMBL/GenBank/DDBJ whole genome shotgun (WGS) entry which is preliminary data.</text>
</comment>
<keyword evidence="2" id="KW-1185">Reference proteome</keyword>
<proteinExistence type="predicted"/>
<dbReference type="Proteomes" id="UP000789920">
    <property type="component" value="Unassembled WGS sequence"/>
</dbReference>
<accession>A0ACA9RHL6</accession>
<gene>
    <name evidence="1" type="ORF">RPERSI_LOCUS19812</name>
</gene>
<feature type="non-terminal residue" evidence="1">
    <location>
        <position position="1"/>
    </location>
</feature>